<protein>
    <submittedName>
        <fullName evidence="1">Unannotated protein</fullName>
    </submittedName>
</protein>
<proteinExistence type="predicted"/>
<sequence>MPKRPLIAIPGRFAAQTSALRYGAVVTARALSAAVLRAGGEPVTVHPWAPDGVVSANEVAERLAFADGVLLPGGGDLDPRSYGAEIESEHVYDVDVEQDAFDLAVARSTLDSGTPLLAICRGLHVVTVARGGTLEQHMNSPHRHLQHTVTIEPGTRLATTMGTSVVASCYHHQRVDRVGDGMTIIARADDGTVEGIDIPDSRGLFLAVQWHPEDTAANDPSQQALFDALVAAAR</sequence>
<accession>A0A6J7J6A2</accession>
<dbReference type="InterPro" id="IPR029062">
    <property type="entry name" value="Class_I_gatase-like"/>
</dbReference>
<dbReference type="CDD" id="cd01745">
    <property type="entry name" value="GATase1_2"/>
    <property type="match status" value="1"/>
</dbReference>
<dbReference type="InterPro" id="IPR011697">
    <property type="entry name" value="Peptidase_C26"/>
</dbReference>
<name>A0A6J7J6A2_9ZZZZ</name>
<dbReference type="GO" id="GO:0006598">
    <property type="term" value="P:polyamine catabolic process"/>
    <property type="evidence" value="ECO:0007669"/>
    <property type="project" value="TreeGrafter"/>
</dbReference>
<dbReference type="GO" id="GO:0033969">
    <property type="term" value="F:gamma-glutamyl-gamma-aminobutyrate hydrolase activity"/>
    <property type="evidence" value="ECO:0007669"/>
    <property type="project" value="TreeGrafter"/>
</dbReference>
<evidence type="ECO:0000313" key="1">
    <source>
        <dbReference type="EMBL" id="CAB4938580.1"/>
    </source>
</evidence>
<gene>
    <name evidence="1" type="ORF">UFOPK3773_00704</name>
</gene>
<dbReference type="PANTHER" id="PTHR43235:SF1">
    <property type="entry name" value="GLUTAMINE AMIDOTRANSFERASE PB2B2.05-RELATED"/>
    <property type="match status" value="1"/>
</dbReference>
<dbReference type="AlphaFoldDB" id="A0A6J7J6A2"/>
<dbReference type="Pfam" id="PF07722">
    <property type="entry name" value="Peptidase_C26"/>
    <property type="match status" value="1"/>
</dbReference>
<dbReference type="InterPro" id="IPR044668">
    <property type="entry name" value="PuuD-like"/>
</dbReference>
<organism evidence="1">
    <name type="scientific">freshwater metagenome</name>
    <dbReference type="NCBI Taxonomy" id="449393"/>
    <lineage>
        <taxon>unclassified sequences</taxon>
        <taxon>metagenomes</taxon>
        <taxon>ecological metagenomes</taxon>
    </lineage>
</organism>
<reference evidence="1" key="1">
    <citation type="submission" date="2020-05" db="EMBL/GenBank/DDBJ databases">
        <authorList>
            <person name="Chiriac C."/>
            <person name="Salcher M."/>
            <person name="Ghai R."/>
            <person name="Kavagutti S V."/>
        </authorList>
    </citation>
    <scope>NUCLEOTIDE SEQUENCE</scope>
</reference>
<dbReference type="PANTHER" id="PTHR43235">
    <property type="entry name" value="GLUTAMINE AMIDOTRANSFERASE PB2B2.05-RELATED"/>
    <property type="match status" value="1"/>
</dbReference>
<dbReference type="PROSITE" id="PS51273">
    <property type="entry name" value="GATASE_TYPE_1"/>
    <property type="match status" value="1"/>
</dbReference>
<dbReference type="SUPFAM" id="SSF52317">
    <property type="entry name" value="Class I glutamine amidotransferase-like"/>
    <property type="match status" value="1"/>
</dbReference>
<dbReference type="Gene3D" id="3.40.50.880">
    <property type="match status" value="1"/>
</dbReference>
<dbReference type="GO" id="GO:0005829">
    <property type="term" value="C:cytosol"/>
    <property type="evidence" value="ECO:0007669"/>
    <property type="project" value="TreeGrafter"/>
</dbReference>
<dbReference type="EMBL" id="CAFBNF010000056">
    <property type="protein sequence ID" value="CAB4938580.1"/>
    <property type="molecule type" value="Genomic_DNA"/>
</dbReference>